<evidence type="ECO:0000313" key="12">
    <source>
        <dbReference type="Proteomes" id="UP001500604"/>
    </source>
</evidence>
<dbReference type="PANTHER" id="PTHR30633:SF0">
    <property type="entry name" value="CYTOCHROME C-552"/>
    <property type="match status" value="1"/>
</dbReference>
<keyword evidence="12" id="KW-1185">Reference proteome</keyword>
<dbReference type="CDD" id="cd00548">
    <property type="entry name" value="NrfA-like"/>
    <property type="match status" value="1"/>
</dbReference>
<accession>A0ABP8V8U0</accession>
<evidence type="ECO:0000313" key="11">
    <source>
        <dbReference type="EMBL" id="GAA4652222.1"/>
    </source>
</evidence>
<keyword evidence="9" id="KW-0408">Iron</keyword>
<keyword evidence="6" id="KW-0732">Signal</keyword>
<sequence>MGGVMKNQGSVSKPYGLTACRTGLLTLLLFATAGLQADESRVEARNEMFKDGFPRQYESWKATEKMDFKSAHNGNQFEDMLEKDPRLVVLWAGYGFSKDYNAPRGHMYAVTDVRNTLRTGSPSGPDDGPMPNACWSCKSPDVARMIDEQGKDDYFAGKWASKGSEIVNPIGCADCHDTNSDDMKLAISRPYLEDGLAALGYDHANASQQDMKSLVCAQCHVEYYFAGPNKEVVFPWAEGTKAEEMEQYFDHRAFSDWTHAISRAPMLKAQHPGWETWQEGVHGTMWPA</sequence>
<proteinExistence type="inferred from homology"/>
<comment type="caution">
    <text evidence="11">The sequence shown here is derived from an EMBL/GenBank/DDBJ whole genome shotgun (WGS) entry which is preliminary data.</text>
</comment>
<dbReference type="SUPFAM" id="SSF48695">
    <property type="entry name" value="Multiheme cytochromes"/>
    <property type="match status" value="1"/>
</dbReference>
<dbReference type="InterPro" id="IPR003321">
    <property type="entry name" value="Cyt_c552"/>
</dbReference>
<keyword evidence="8" id="KW-0560">Oxidoreductase</keyword>
<comment type="similarity">
    <text evidence="2">Belongs to the cytochrome c-552 family.</text>
</comment>
<evidence type="ECO:0000256" key="1">
    <source>
        <dbReference type="ARBA" id="ARBA00004196"/>
    </source>
</evidence>
<comment type="subcellular location">
    <subcellularLocation>
        <location evidence="1">Cell envelope</location>
    </subcellularLocation>
</comment>
<dbReference type="EMBL" id="BAABFL010000471">
    <property type="protein sequence ID" value="GAA4652222.1"/>
    <property type="molecule type" value="Genomic_DNA"/>
</dbReference>
<dbReference type="Gene3D" id="1.10.1130.10">
    <property type="entry name" value="Flavocytochrome C3, Chain A"/>
    <property type="match status" value="1"/>
</dbReference>
<evidence type="ECO:0000256" key="4">
    <source>
        <dbReference type="ARBA" id="ARBA00022617"/>
    </source>
</evidence>
<evidence type="ECO:0000256" key="2">
    <source>
        <dbReference type="ARBA" id="ARBA00009288"/>
    </source>
</evidence>
<protein>
    <recommendedName>
        <fullName evidence="3">nitrite reductase (cytochrome; ammonia-forming)</fullName>
        <ecNumber evidence="3">1.7.2.2</ecNumber>
    </recommendedName>
</protein>
<dbReference type="EC" id="1.7.2.2" evidence="3"/>
<evidence type="ECO:0000256" key="5">
    <source>
        <dbReference type="ARBA" id="ARBA00022723"/>
    </source>
</evidence>
<evidence type="ECO:0000256" key="9">
    <source>
        <dbReference type="ARBA" id="ARBA00023004"/>
    </source>
</evidence>
<keyword evidence="4" id="KW-0349">Heme</keyword>
<evidence type="ECO:0000256" key="7">
    <source>
        <dbReference type="ARBA" id="ARBA00022837"/>
    </source>
</evidence>
<dbReference type="Pfam" id="PF02335">
    <property type="entry name" value="Cytochrom_C552"/>
    <property type="match status" value="1"/>
</dbReference>
<evidence type="ECO:0000256" key="3">
    <source>
        <dbReference type="ARBA" id="ARBA00011887"/>
    </source>
</evidence>
<keyword evidence="5" id="KW-0479">Metal-binding</keyword>
<comment type="catalytic activity">
    <reaction evidence="10">
        <text>6 Fe(III)-[cytochrome c] + NH4(+) + 2 H2O = 6 Fe(II)-[cytochrome c] + nitrite + 8 H(+)</text>
        <dbReference type="Rhea" id="RHEA:13089"/>
        <dbReference type="Rhea" id="RHEA-COMP:10350"/>
        <dbReference type="Rhea" id="RHEA-COMP:14399"/>
        <dbReference type="ChEBI" id="CHEBI:15377"/>
        <dbReference type="ChEBI" id="CHEBI:15378"/>
        <dbReference type="ChEBI" id="CHEBI:16301"/>
        <dbReference type="ChEBI" id="CHEBI:28938"/>
        <dbReference type="ChEBI" id="CHEBI:29033"/>
        <dbReference type="ChEBI" id="CHEBI:29034"/>
        <dbReference type="EC" id="1.7.2.2"/>
    </reaction>
</comment>
<organism evidence="11 12">
    <name type="scientific">Kistimonas scapharcae</name>
    <dbReference type="NCBI Taxonomy" id="1036133"/>
    <lineage>
        <taxon>Bacteria</taxon>
        <taxon>Pseudomonadati</taxon>
        <taxon>Pseudomonadota</taxon>
        <taxon>Gammaproteobacteria</taxon>
        <taxon>Oceanospirillales</taxon>
        <taxon>Endozoicomonadaceae</taxon>
        <taxon>Kistimonas</taxon>
    </lineage>
</organism>
<evidence type="ECO:0000256" key="8">
    <source>
        <dbReference type="ARBA" id="ARBA00023002"/>
    </source>
</evidence>
<reference evidence="12" key="1">
    <citation type="journal article" date="2019" name="Int. J. Syst. Evol. Microbiol.">
        <title>The Global Catalogue of Microorganisms (GCM) 10K type strain sequencing project: providing services to taxonomists for standard genome sequencing and annotation.</title>
        <authorList>
            <consortium name="The Broad Institute Genomics Platform"/>
            <consortium name="The Broad Institute Genome Sequencing Center for Infectious Disease"/>
            <person name="Wu L."/>
            <person name="Ma J."/>
        </authorList>
    </citation>
    <scope>NUCLEOTIDE SEQUENCE [LARGE SCALE GENOMIC DNA]</scope>
    <source>
        <strain evidence="12">JCM 17805</strain>
    </source>
</reference>
<dbReference type="PANTHER" id="PTHR30633">
    <property type="entry name" value="CYTOCHROME C-552 RESPIRATORY NITRITE REDUCTASE"/>
    <property type="match status" value="1"/>
</dbReference>
<dbReference type="Proteomes" id="UP001500604">
    <property type="component" value="Unassembled WGS sequence"/>
</dbReference>
<gene>
    <name evidence="11" type="ORF">GCM10023116_45060</name>
</gene>
<keyword evidence="7" id="KW-0106">Calcium</keyword>
<evidence type="ECO:0000256" key="6">
    <source>
        <dbReference type="ARBA" id="ARBA00022729"/>
    </source>
</evidence>
<dbReference type="InterPro" id="IPR036280">
    <property type="entry name" value="Multihaem_cyt_sf"/>
</dbReference>
<evidence type="ECO:0000256" key="10">
    <source>
        <dbReference type="ARBA" id="ARBA00049131"/>
    </source>
</evidence>
<name>A0ABP8V8U0_9GAMM</name>